<reference evidence="1 2" key="1">
    <citation type="journal article" date="2015" name="Genome Announc.">
        <title>Expanding the biotechnology potential of lactobacilli through comparative genomics of 213 strains and associated genera.</title>
        <authorList>
            <person name="Sun Z."/>
            <person name="Harris H.M."/>
            <person name="McCann A."/>
            <person name="Guo C."/>
            <person name="Argimon S."/>
            <person name="Zhang W."/>
            <person name="Yang X."/>
            <person name="Jeffery I.B."/>
            <person name="Cooney J.C."/>
            <person name="Kagawa T.F."/>
            <person name="Liu W."/>
            <person name="Song Y."/>
            <person name="Salvetti E."/>
            <person name="Wrobel A."/>
            <person name="Rasinkangas P."/>
            <person name="Parkhill J."/>
            <person name="Rea M.C."/>
            <person name="O'Sullivan O."/>
            <person name="Ritari J."/>
            <person name="Douillard F.P."/>
            <person name="Paul Ross R."/>
            <person name="Yang R."/>
            <person name="Briner A.E."/>
            <person name="Felis G.E."/>
            <person name="de Vos W.M."/>
            <person name="Barrangou R."/>
            <person name="Klaenhammer T.R."/>
            <person name="Caufield P.W."/>
            <person name="Cui Y."/>
            <person name="Zhang H."/>
            <person name="O'Toole P.W."/>
        </authorList>
    </citation>
    <scope>NUCLEOTIDE SEQUENCE [LARGE SCALE GENOMIC DNA]</scope>
    <source>
        <strain evidence="1 2">DSM 20405</strain>
    </source>
</reference>
<keyword evidence="2" id="KW-1185">Reference proteome</keyword>
<protein>
    <recommendedName>
        <fullName evidence="3">DUF1284 domain-containing protein</fullName>
    </recommendedName>
</protein>
<dbReference type="InterPro" id="IPR009702">
    <property type="entry name" value="DUF1284"/>
</dbReference>
<accession>A0A0R2HCG5</accession>
<dbReference type="Proteomes" id="UP000051841">
    <property type="component" value="Unassembled WGS sequence"/>
</dbReference>
<dbReference type="EMBL" id="JQBL01000012">
    <property type="protein sequence ID" value="KRN50232.1"/>
    <property type="molecule type" value="Genomic_DNA"/>
</dbReference>
<dbReference type="AlphaFoldDB" id="A0A0R2HCG5"/>
<evidence type="ECO:0000313" key="2">
    <source>
        <dbReference type="Proteomes" id="UP000051841"/>
    </source>
</evidence>
<name>A0A0R2HCG5_9FIRM</name>
<gene>
    <name evidence="1" type="ORF">IV49_GL000362</name>
</gene>
<dbReference type="RefSeq" id="WP_031589149.1">
    <property type="nucleotide sequence ID" value="NZ_JNKN01000013.1"/>
</dbReference>
<dbReference type="PATRIC" id="fig|1410657.5.peg.383"/>
<proteinExistence type="predicted"/>
<organism evidence="1 2">
    <name type="scientific">Kandleria vitulina DSM 20405</name>
    <dbReference type="NCBI Taxonomy" id="1410657"/>
    <lineage>
        <taxon>Bacteria</taxon>
        <taxon>Bacillati</taxon>
        <taxon>Bacillota</taxon>
        <taxon>Erysipelotrichia</taxon>
        <taxon>Erysipelotrichales</taxon>
        <taxon>Coprobacillaceae</taxon>
        <taxon>Kandleria</taxon>
    </lineage>
</organism>
<comment type="caution">
    <text evidence="1">The sequence shown here is derived from an EMBL/GenBank/DDBJ whole genome shotgun (WGS) entry which is preliminary data.</text>
</comment>
<evidence type="ECO:0000313" key="1">
    <source>
        <dbReference type="EMBL" id="KRN50232.1"/>
    </source>
</evidence>
<dbReference type="Pfam" id="PF06935">
    <property type="entry name" value="DUF1284"/>
    <property type="match status" value="1"/>
</dbReference>
<evidence type="ECO:0008006" key="3">
    <source>
        <dbReference type="Google" id="ProtNLM"/>
    </source>
</evidence>
<sequence>MLKIRPHHLMCMQMYTGHGYDCKFVLHMNEVVSKLDKINIQEGCDEICTHCPHKKGQCVSYEKVKRLDESVLSCCDLHYGEHVRWNEVAKKVRETIFETPMFEKICGDCGWYELCCKTYNELR</sequence>